<organism evidence="5 6">
    <name type="scientific">Pseudaquabacterium pictum</name>
    <dbReference type="NCBI Taxonomy" id="2315236"/>
    <lineage>
        <taxon>Bacteria</taxon>
        <taxon>Pseudomonadati</taxon>
        <taxon>Pseudomonadota</taxon>
        <taxon>Betaproteobacteria</taxon>
        <taxon>Burkholderiales</taxon>
        <taxon>Sphaerotilaceae</taxon>
        <taxon>Pseudaquabacterium</taxon>
    </lineage>
</organism>
<gene>
    <name evidence="5" type="primary">algL</name>
    <name evidence="5" type="ORF">AQPW35_41870</name>
</gene>
<dbReference type="InterPro" id="IPR008929">
    <property type="entry name" value="Chondroitin_lyas"/>
</dbReference>
<dbReference type="EMBL" id="BJCL01000013">
    <property type="protein sequence ID" value="GCL65106.1"/>
    <property type="molecule type" value="Genomic_DNA"/>
</dbReference>
<dbReference type="InterPro" id="IPR008397">
    <property type="entry name" value="Alginate_lyase_dom"/>
</dbReference>
<accession>A0A480AW36</accession>
<keyword evidence="1" id="KW-0732">Signal</keyword>
<evidence type="ECO:0000256" key="1">
    <source>
        <dbReference type="ARBA" id="ARBA00022729"/>
    </source>
</evidence>
<feature type="compositionally biased region" description="Low complexity" evidence="3">
    <location>
        <begin position="1"/>
        <end position="16"/>
    </location>
</feature>
<dbReference type="AlphaFoldDB" id="A0A480AW36"/>
<dbReference type="Proteomes" id="UP000301751">
    <property type="component" value="Unassembled WGS sequence"/>
</dbReference>
<keyword evidence="6" id="KW-1185">Reference proteome</keyword>
<evidence type="ECO:0000313" key="6">
    <source>
        <dbReference type="Proteomes" id="UP000301751"/>
    </source>
</evidence>
<dbReference type="Gene3D" id="1.50.10.100">
    <property type="entry name" value="Chondroitin AC/alginate lyase"/>
    <property type="match status" value="1"/>
</dbReference>
<protein>
    <submittedName>
        <fullName evidence="5">Alginate lyase</fullName>
    </submittedName>
</protein>
<evidence type="ECO:0000256" key="3">
    <source>
        <dbReference type="SAM" id="MobiDB-lite"/>
    </source>
</evidence>
<feature type="region of interest" description="Disordered" evidence="3">
    <location>
        <begin position="1"/>
        <end position="26"/>
    </location>
</feature>
<feature type="compositionally biased region" description="Basic and acidic residues" evidence="3">
    <location>
        <begin position="17"/>
        <end position="26"/>
    </location>
</feature>
<evidence type="ECO:0000259" key="4">
    <source>
        <dbReference type="Pfam" id="PF05426"/>
    </source>
</evidence>
<dbReference type="GO" id="GO:0042597">
    <property type="term" value="C:periplasmic space"/>
    <property type="evidence" value="ECO:0007669"/>
    <property type="project" value="InterPro"/>
</dbReference>
<dbReference type="SUPFAM" id="SSF48230">
    <property type="entry name" value="Chondroitin AC/alginate lyase"/>
    <property type="match status" value="1"/>
</dbReference>
<dbReference type="Pfam" id="PF05426">
    <property type="entry name" value="Alginate_lyase"/>
    <property type="match status" value="1"/>
</dbReference>
<dbReference type="GO" id="GO:0016829">
    <property type="term" value="F:lyase activity"/>
    <property type="evidence" value="ECO:0007669"/>
    <property type="project" value="UniProtKB-KW"/>
</dbReference>
<name>A0A480AW36_9BURK</name>
<evidence type="ECO:0000256" key="2">
    <source>
        <dbReference type="ARBA" id="ARBA00023239"/>
    </source>
</evidence>
<comment type="caution">
    <text evidence="5">The sequence shown here is derived from an EMBL/GenBank/DDBJ whole genome shotgun (WGS) entry which is preliminary data.</text>
</comment>
<keyword evidence="2 5" id="KW-0456">Lyase</keyword>
<feature type="domain" description="Alginate lyase" evidence="4">
    <location>
        <begin position="91"/>
        <end position="330"/>
    </location>
</feature>
<sequence>MDLTMAAPKAPALAHKPSQDATERRPHGAIWAQQGPALLLALVLGGQALPALANNFKLPYEVAAMRAMPVDPSVRPRPCPDLVNPPFQLQHGSRYKRGDGSISQVDPQLAAAEIEATRPVRQFNRIIADMASISLKAPQFATAAMECVVRHLDHWASGRAYLGENSNQGEYEKKWGSITYALAYIESRQAATPAQRTRIEAWLSRMGHDVHAFYSRPAIWGLNSRNNNHAYWAALSCAAVGMASNDQELFHWGMSRFVAALDDIDPSGHLPLELRRGPRALEYHAFALGPLLLLAAIAKANAVTVPAPGLAALHRLADSVRAGMLDPDVFTRLTGQKQTIVKPRPAEWAWAELALHIWPDSTLDRQIAKDRPYFHIWLGGDLSIRYANRPR</sequence>
<proteinExistence type="predicted"/>
<evidence type="ECO:0000313" key="5">
    <source>
        <dbReference type="EMBL" id="GCL65106.1"/>
    </source>
</evidence>
<reference evidence="6" key="1">
    <citation type="submission" date="2019-03" db="EMBL/GenBank/DDBJ databases">
        <title>Aquabacterium pictum sp.nov., the first bacteriochlorophyll a-containing freshwater bacterium in the genus Aquabacterium of the class Betaproteobacteria.</title>
        <authorList>
            <person name="Hirose S."/>
            <person name="Tank M."/>
            <person name="Hara E."/>
            <person name="Tamaki H."/>
            <person name="Takaichi S."/>
            <person name="Haruta S."/>
            <person name="Hanada S."/>
        </authorList>
    </citation>
    <scope>NUCLEOTIDE SEQUENCE [LARGE SCALE GENOMIC DNA]</scope>
    <source>
        <strain evidence="6">W35</strain>
    </source>
</reference>